<proteinExistence type="predicted"/>
<dbReference type="GO" id="GO:0006508">
    <property type="term" value="P:proteolysis"/>
    <property type="evidence" value="ECO:0007669"/>
    <property type="project" value="InterPro"/>
</dbReference>
<dbReference type="EMBL" id="CP030050">
    <property type="protein sequence ID" value="QOZ72827.1"/>
    <property type="molecule type" value="Genomic_DNA"/>
</dbReference>
<dbReference type="GO" id="GO:0004197">
    <property type="term" value="F:cysteine-type endopeptidase activity"/>
    <property type="evidence" value="ECO:0007669"/>
    <property type="project" value="InterPro"/>
</dbReference>
<feature type="transmembrane region" description="Helical" evidence="1">
    <location>
        <begin position="450"/>
        <end position="471"/>
    </location>
</feature>
<dbReference type="InterPro" id="IPR052039">
    <property type="entry name" value="Caspase-related_regulators"/>
</dbReference>
<dbReference type="KEGG" id="barh:WN72_46085"/>
<dbReference type="InterPro" id="IPR029030">
    <property type="entry name" value="Caspase-like_dom_sf"/>
</dbReference>
<dbReference type="InterPro" id="IPR011600">
    <property type="entry name" value="Pept_C14_caspase"/>
</dbReference>
<evidence type="ECO:0000313" key="4">
    <source>
        <dbReference type="Proteomes" id="UP000594015"/>
    </source>
</evidence>
<keyword evidence="1" id="KW-1133">Transmembrane helix</keyword>
<feature type="transmembrane region" description="Helical" evidence="1">
    <location>
        <begin position="338"/>
        <end position="359"/>
    </location>
</feature>
<protein>
    <submittedName>
        <fullName evidence="3">Caspase family protein</fullName>
    </submittedName>
</protein>
<organism evidence="3 4">
    <name type="scientific">Bradyrhizobium arachidis</name>
    <dbReference type="NCBI Taxonomy" id="858423"/>
    <lineage>
        <taxon>Bacteria</taxon>
        <taxon>Pseudomonadati</taxon>
        <taxon>Pseudomonadota</taxon>
        <taxon>Alphaproteobacteria</taxon>
        <taxon>Hyphomicrobiales</taxon>
        <taxon>Nitrobacteraceae</taxon>
        <taxon>Bradyrhizobium</taxon>
    </lineage>
</organism>
<feature type="transmembrane region" description="Helical" evidence="1">
    <location>
        <begin position="287"/>
        <end position="306"/>
    </location>
</feature>
<dbReference type="PANTHER" id="PTHR22576">
    <property type="entry name" value="MUCOSA ASSOCIATED LYMPHOID TISSUE LYMPHOMA TRANSLOCATION PROTEIN 1/PARACASPASE"/>
    <property type="match status" value="1"/>
</dbReference>
<evidence type="ECO:0000313" key="3">
    <source>
        <dbReference type="EMBL" id="QOZ72827.1"/>
    </source>
</evidence>
<dbReference type="Pfam" id="PF00656">
    <property type="entry name" value="Peptidase_C14"/>
    <property type="match status" value="1"/>
</dbReference>
<dbReference type="PANTHER" id="PTHR22576:SF37">
    <property type="entry name" value="MUCOSA-ASSOCIATED LYMPHOID TISSUE LYMPHOMA TRANSLOCATION PROTEIN 1"/>
    <property type="match status" value="1"/>
</dbReference>
<gene>
    <name evidence="3" type="ORF">WN72_46085</name>
</gene>
<evidence type="ECO:0000256" key="1">
    <source>
        <dbReference type="SAM" id="Phobius"/>
    </source>
</evidence>
<feature type="domain" description="Peptidase C14 caspase" evidence="2">
    <location>
        <begin position="5"/>
        <end position="248"/>
    </location>
</feature>
<feature type="transmembrane region" description="Helical" evidence="1">
    <location>
        <begin position="414"/>
        <end position="438"/>
    </location>
</feature>
<evidence type="ECO:0000259" key="2">
    <source>
        <dbReference type="Pfam" id="PF00656"/>
    </source>
</evidence>
<feature type="transmembrane region" description="Helical" evidence="1">
    <location>
        <begin position="371"/>
        <end position="393"/>
    </location>
</feature>
<keyword evidence="1" id="KW-0812">Transmembrane</keyword>
<dbReference type="SUPFAM" id="SSF52129">
    <property type="entry name" value="Caspase-like"/>
    <property type="match status" value="1"/>
</dbReference>
<keyword evidence="1" id="KW-0472">Membrane</keyword>
<dbReference type="Proteomes" id="UP000594015">
    <property type="component" value="Chromosome"/>
</dbReference>
<feature type="transmembrane region" description="Helical" evidence="1">
    <location>
        <begin position="254"/>
        <end position="275"/>
    </location>
</feature>
<dbReference type="AlphaFoldDB" id="A0AAE7NX47"/>
<name>A0AAE7NX47_9BRAD</name>
<accession>A0AAE7NX47</accession>
<feature type="transmembrane region" description="Helical" evidence="1">
    <location>
        <begin position="483"/>
        <end position="506"/>
    </location>
</feature>
<feature type="transmembrane region" description="Helical" evidence="1">
    <location>
        <begin position="526"/>
        <end position="552"/>
    </location>
</feature>
<reference evidence="3 4" key="1">
    <citation type="submission" date="2018-06" db="EMBL/GenBank/DDBJ databases">
        <title>Comparative genomics of Bradyrhizobium nodulating Arachidis hypogaea.</title>
        <authorList>
            <person name="Li Y."/>
        </authorList>
    </citation>
    <scope>NUCLEOTIDE SEQUENCE [LARGE SCALE GENOMIC DNA]</scope>
    <source>
        <strain evidence="3 4">CCBAU 051107</strain>
    </source>
</reference>
<sequence length="563" mass="60837">MAVSRRALVIGNGGYRGRLALRCPPNDAAQIRQSLTELGFDVTTTFGVDLDFGAMRSVVDNFIRLVNDPATTTSLLYYSGHGVQINDRNYMIPVDFDPLKRYQEIPFVSVQSIVEQMTSATAVRIILLDACRSNAEAQTFVENVPTAKGLKIDKDVFQGDQLVTANGLASMQAEINTFIAFAAAPGKVAFEGNVGESLSPFTASFLKYIDSVDLPISNLTSRVRYDVLARTKNNQKSWDQSSLMEPFYFNPGSLLLFTGNLMALVSLIVSIIPYSMVLGWSQATWPWVASGLVMPTISLCVLLFGMQSVYSRLRGRYVREADDAGTVRRHLTTSAQKGILGGYLGSSVSAMLLSALYYLNWEMDYDSFASVPLEITIATTLAAGLLGVLSLFWARASIGLGGLIILAAPSPIRILLGTTFGGILAGLIATPLIMMRFGPTPDRPPMTPDLLLPGTILGASIFIFSVVNFDFERLSARRIWQSVKASLIALGVGAMAAVVIFSPLYLLGIADAVKTYLEDNYDNMAALAKGGAAYGIPVGIVLGIVIGTAVILTERWSRKPVLD</sequence>
<dbReference type="RefSeq" id="WP_092212125.1">
    <property type="nucleotide sequence ID" value="NZ_CP030050.1"/>
</dbReference>
<dbReference type="Gene3D" id="3.40.50.1460">
    <property type="match status" value="1"/>
</dbReference>